<evidence type="ECO:0000313" key="3">
    <source>
        <dbReference type="Proteomes" id="UP000826709"/>
    </source>
</evidence>
<dbReference type="KEGG" id="mfk:E2N92_07925"/>
<sequence length="46" mass="4971">MIGIDILAVKSGLGCGLSGLNWKEMIRFAAIYGIGAVFAGVWWKRT</sequence>
<keyword evidence="3" id="KW-1185">Reference proteome</keyword>
<keyword evidence="1" id="KW-1133">Transmembrane helix</keyword>
<dbReference type="AlphaFoldDB" id="A0A8G1A3C5"/>
<evidence type="ECO:0000313" key="2">
    <source>
        <dbReference type="EMBL" id="QYZ80422.1"/>
    </source>
</evidence>
<reference evidence="2" key="1">
    <citation type="journal article" date="2005" name="Int. J. Syst. Evol. Microbiol.">
        <title>Methanofollis formosanus sp. nov., isolated from a fish pond.</title>
        <authorList>
            <person name="Wu S.Y."/>
            <person name="Chen S.C."/>
            <person name="Lai M.C."/>
        </authorList>
    </citation>
    <scope>NUCLEOTIDE SEQUENCE</scope>
    <source>
        <strain evidence="2">ML15</strain>
    </source>
</reference>
<accession>A0A8G1A3C5</accession>
<dbReference type="EMBL" id="CP037968">
    <property type="protein sequence ID" value="QYZ80422.1"/>
    <property type="molecule type" value="Genomic_DNA"/>
</dbReference>
<name>A0A8G1A3C5_9EURY</name>
<keyword evidence="1" id="KW-0472">Membrane</keyword>
<protein>
    <submittedName>
        <fullName evidence="2">Uncharacterized protein</fullName>
    </submittedName>
</protein>
<dbReference type="Proteomes" id="UP000826709">
    <property type="component" value="Chromosome"/>
</dbReference>
<organism evidence="2 3">
    <name type="scientific">Methanofollis formosanus</name>
    <dbReference type="NCBI Taxonomy" id="299308"/>
    <lineage>
        <taxon>Archaea</taxon>
        <taxon>Methanobacteriati</taxon>
        <taxon>Methanobacteriota</taxon>
        <taxon>Stenosarchaea group</taxon>
        <taxon>Methanomicrobia</taxon>
        <taxon>Methanomicrobiales</taxon>
        <taxon>Methanomicrobiaceae</taxon>
        <taxon>Methanofollis</taxon>
    </lineage>
</organism>
<feature type="transmembrane region" description="Helical" evidence="1">
    <location>
        <begin position="25"/>
        <end position="43"/>
    </location>
</feature>
<gene>
    <name evidence="2" type="ORF">E2N92_07925</name>
</gene>
<evidence type="ECO:0000256" key="1">
    <source>
        <dbReference type="SAM" id="Phobius"/>
    </source>
</evidence>
<keyword evidence="1" id="KW-0812">Transmembrane</keyword>
<proteinExistence type="predicted"/>
<reference evidence="2" key="2">
    <citation type="submission" date="2019-03" db="EMBL/GenBank/DDBJ databases">
        <authorList>
            <person name="Chen S.-C."/>
            <person name="Wu S.-Y."/>
            <person name="Lai M.-C."/>
        </authorList>
    </citation>
    <scope>NUCLEOTIDE SEQUENCE</scope>
    <source>
        <strain evidence="2">ML15</strain>
    </source>
</reference>